<dbReference type="OrthoDB" id="5957813at2759"/>
<sequence length="433" mass="48815">MRRLRSLMAMVLLGAVFLVLVLSNWQIDTAEARFADQEPLSPGSSRLDPPGKPVWRPKTLALAPTQAPTPALAKLAAASKHPVLNVTVSDDFRKFFPHNTAYWSRLLHVFLRQHDRSHTVTPPADWNECEEANLEVLKTNVHDFDTYPDLHKNFLRMCHCRNPPLLREPKNCTSEGSGPFLLLAIKSAPSNFQRRQAVRETWGTEGVYLGGLSVRTIFLLGSSSNVDPDLSPLLEYEARRHQDVLQWDFHESLFNLTLKFDAFFKWTWRNCRDASFVFSGDDDVFVNTPAILEYLRALAPEPASRLYVGQVISPASPIRDAKSKYYIPPSYYEGGYPPYAGGGGFLFSGALLGRLAELSSLIPLFPIDDVYVGMCIHALGVAPEKHPGFQTFDVAESNRENMCVHKELMVIHRRTPREVKRLWKGIHSPSLTC</sequence>
<evidence type="ECO:0000256" key="11">
    <source>
        <dbReference type="ARBA" id="ARBA00023136"/>
    </source>
</evidence>
<evidence type="ECO:0000256" key="16">
    <source>
        <dbReference type="RuleBase" id="RU363063"/>
    </source>
</evidence>
<evidence type="ECO:0000256" key="4">
    <source>
        <dbReference type="ARBA" id="ARBA00008661"/>
    </source>
</evidence>
<dbReference type="GO" id="GO:0000139">
    <property type="term" value="C:Golgi membrane"/>
    <property type="evidence" value="ECO:0007669"/>
    <property type="project" value="UniProtKB-SubCell"/>
</dbReference>
<feature type="chain" id="PRO_5034102537" description="Hexosyltransferase" evidence="17">
    <location>
        <begin position="33"/>
        <end position="433"/>
    </location>
</feature>
<evidence type="ECO:0000313" key="18">
    <source>
        <dbReference type="Ensembl" id="ENSGMOP00000035396.1"/>
    </source>
</evidence>
<dbReference type="InterPro" id="IPR002659">
    <property type="entry name" value="Glyco_trans_31"/>
</dbReference>
<evidence type="ECO:0000256" key="2">
    <source>
        <dbReference type="ARBA" id="ARBA00004323"/>
    </source>
</evidence>
<comment type="catalytic activity">
    <reaction evidence="14">
        <text>a beta-D-galactosyl-(1-&gt;4)-N-acetyl-beta-D-glucosaminyl derivative + UDP-N-acetyl-alpha-D-glucosamine = an N-acetyl-beta-D-glucosaminyl-(1-&gt;3)-beta-D-galactosyl-(1-&gt;4)-N-acetyl-beta-D-glucosaminyl derivative + UDP + H(+)</text>
        <dbReference type="Rhea" id="RHEA:14389"/>
        <dbReference type="ChEBI" id="CHEBI:15378"/>
        <dbReference type="ChEBI" id="CHEBI:57705"/>
        <dbReference type="ChEBI" id="CHEBI:58223"/>
        <dbReference type="ChEBI" id="CHEBI:133507"/>
        <dbReference type="ChEBI" id="CHEBI:134090"/>
        <dbReference type="EC" id="2.4.1.149"/>
    </reaction>
</comment>
<dbReference type="Gene3D" id="3.90.550.50">
    <property type="match status" value="1"/>
</dbReference>
<dbReference type="GO" id="GO:0006493">
    <property type="term" value="P:protein O-linked glycosylation"/>
    <property type="evidence" value="ECO:0007669"/>
    <property type="project" value="TreeGrafter"/>
</dbReference>
<dbReference type="Pfam" id="PF01762">
    <property type="entry name" value="Galactosyl_T"/>
    <property type="match status" value="1"/>
</dbReference>
<dbReference type="FunFam" id="3.90.550.50:FF:000010">
    <property type="entry name" value="Hexosyltransferase"/>
    <property type="match status" value="1"/>
</dbReference>
<reference evidence="18" key="2">
    <citation type="submission" date="2025-09" db="UniProtKB">
        <authorList>
            <consortium name="Ensembl"/>
        </authorList>
    </citation>
    <scope>IDENTIFICATION</scope>
</reference>
<evidence type="ECO:0000256" key="10">
    <source>
        <dbReference type="ARBA" id="ARBA00023034"/>
    </source>
</evidence>
<evidence type="ECO:0000256" key="9">
    <source>
        <dbReference type="ARBA" id="ARBA00022989"/>
    </source>
</evidence>
<organism evidence="18 19">
    <name type="scientific">Gadus morhua</name>
    <name type="common">Atlantic cod</name>
    <dbReference type="NCBI Taxonomy" id="8049"/>
    <lineage>
        <taxon>Eukaryota</taxon>
        <taxon>Metazoa</taxon>
        <taxon>Chordata</taxon>
        <taxon>Craniata</taxon>
        <taxon>Vertebrata</taxon>
        <taxon>Euteleostomi</taxon>
        <taxon>Actinopterygii</taxon>
        <taxon>Neopterygii</taxon>
        <taxon>Teleostei</taxon>
        <taxon>Neoteleostei</taxon>
        <taxon>Acanthomorphata</taxon>
        <taxon>Zeiogadaria</taxon>
        <taxon>Gadariae</taxon>
        <taxon>Gadiformes</taxon>
        <taxon>Gadoidei</taxon>
        <taxon>Gadidae</taxon>
        <taxon>Gadus</taxon>
    </lineage>
</organism>
<keyword evidence="17" id="KW-0732">Signal</keyword>
<dbReference type="GO" id="GO:0008532">
    <property type="term" value="F:N-acetyllactosaminide beta-1,3-N-acetylglucosaminyltransferase activity"/>
    <property type="evidence" value="ECO:0007669"/>
    <property type="project" value="UniProtKB-EC"/>
</dbReference>
<feature type="signal peptide" evidence="17">
    <location>
        <begin position="1"/>
        <end position="32"/>
    </location>
</feature>
<comment type="cofactor">
    <cofactor evidence="1">
        <name>Mn(2+)</name>
        <dbReference type="ChEBI" id="CHEBI:29035"/>
    </cofactor>
</comment>
<keyword evidence="6" id="KW-0808">Transferase</keyword>
<evidence type="ECO:0000256" key="13">
    <source>
        <dbReference type="ARBA" id="ARBA00023211"/>
    </source>
</evidence>
<dbReference type="Ensembl" id="ENSGMOT00000030724.1">
    <property type="protein sequence ID" value="ENSGMOP00000035396.1"/>
    <property type="gene ID" value="ENSGMOG00000024448.1"/>
</dbReference>
<keyword evidence="5 16" id="KW-0328">Glycosyltransferase</keyword>
<gene>
    <name evidence="18" type="primary">B3GNT8</name>
</gene>
<dbReference type="PANTHER" id="PTHR11214">
    <property type="entry name" value="BETA-1,3-N-ACETYLGLUCOSAMINYLTRANSFERASE"/>
    <property type="match status" value="1"/>
</dbReference>
<evidence type="ECO:0000256" key="14">
    <source>
        <dbReference type="ARBA" id="ARBA00050470"/>
    </source>
</evidence>
<dbReference type="Proteomes" id="UP000694546">
    <property type="component" value="Chromosome 16"/>
</dbReference>
<evidence type="ECO:0000256" key="5">
    <source>
        <dbReference type="ARBA" id="ARBA00022676"/>
    </source>
</evidence>
<comment type="subcellular location">
    <subcellularLocation>
        <location evidence="2 16">Golgi apparatus membrane</location>
        <topology evidence="2 16">Single-pass type II membrane protein</topology>
    </subcellularLocation>
</comment>
<proteinExistence type="inferred from homology"/>
<keyword evidence="9" id="KW-1133">Transmembrane helix</keyword>
<keyword evidence="8" id="KW-0735">Signal-anchor</keyword>
<evidence type="ECO:0000256" key="17">
    <source>
        <dbReference type="SAM" id="SignalP"/>
    </source>
</evidence>
<keyword evidence="12" id="KW-0325">Glycoprotein</keyword>
<comment type="subunit">
    <text evidence="15">Interacts with B3GNT8; this interaction greatly increases B3GNT2 catalytic activity, independently of B3GNT8 enzymatic activity.</text>
</comment>
<evidence type="ECO:0000256" key="7">
    <source>
        <dbReference type="ARBA" id="ARBA00022692"/>
    </source>
</evidence>
<dbReference type="PANTHER" id="PTHR11214:SF87">
    <property type="entry name" value="UDP-GLCNAC:BETAGAL BETA-1,3-N-ACETYLGLUCOSAMINYLTRANSFERASE 8"/>
    <property type="match status" value="1"/>
</dbReference>
<dbReference type="GO" id="GO:0016262">
    <property type="term" value="F:protein N-acetylglucosaminyltransferase activity"/>
    <property type="evidence" value="ECO:0007669"/>
    <property type="project" value="TreeGrafter"/>
</dbReference>
<comment type="similarity">
    <text evidence="4 16">Belongs to the glycosyltransferase 31 family.</text>
</comment>
<evidence type="ECO:0000256" key="12">
    <source>
        <dbReference type="ARBA" id="ARBA00023180"/>
    </source>
</evidence>
<reference evidence="18" key="1">
    <citation type="submission" date="2025-08" db="UniProtKB">
        <authorList>
            <consortium name="Ensembl"/>
        </authorList>
    </citation>
    <scope>IDENTIFICATION</scope>
</reference>
<dbReference type="GO" id="GO:0030311">
    <property type="term" value="P:poly-N-acetyllactosamine biosynthetic process"/>
    <property type="evidence" value="ECO:0007669"/>
    <property type="project" value="TreeGrafter"/>
</dbReference>
<evidence type="ECO:0000256" key="8">
    <source>
        <dbReference type="ARBA" id="ARBA00022968"/>
    </source>
</evidence>
<keyword evidence="19" id="KW-1185">Reference proteome</keyword>
<dbReference type="EC" id="2.4.1.-" evidence="16"/>
<dbReference type="GeneTree" id="ENSGT00940000161895"/>
<evidence type="ECO:0000256" key="1">
    <source>
        <dbReference type="ARBA" id="ARBA00001936"/>
    </source>
</evidence>
<dbReference type="AlphaFoldDB" id="A0A8C5FGM7"/>
<name>A0A8C5FGM7_GADMO</name>
<keyword evidence="13" id="KW-0464">Manganese</keyword>
<evidence type="ECO:0000256" key="3">
    <source>
        <dbReference type="ARBA" id="ARBA00004922"/>
    </source>
</evidence>
<evidence type="ECO:0000256" key="6">
    <source>
        <dbReference type="ARBA" id="ARBA00022679"/>
    </source>
</evidence>
<keyword evidence="10 16" id="KW-0333">Golgi apparatus</keyword>
<evidence type="ECO:0000313" key="19">
    <source>
        <dbReference type="Proteomes" id="UP000694546"/>
    </source>
</evidence>
<evidence type="ECO:0000256" key="15">
    <source>
        <dbReference type="ARBA" id="ARBA00065824"/>
    </source>
</evidence>
<comment type="pathway">
    <text evidence="3">Protein modification; protein glycosylation.</text>
</comment>
<keyword evidence="7" id="KW-0812">Transmembrane</keyword>
<protein>
    <recommendedName>
        <fullName evidence="16">Hexosyltransferase</fullName>
        <ecNumber evidence="16">2.4.1.-</ecNumber>
    </recommendedName>
</protein>
<dbReference type="OMA" id="LQWDFHE"/>
<accession>A0A8C5FGM7</accession>
<keyword evidence="11" id="KW-0472">Membrane</keyword>